<proteinExistence type="predicted"/>
<feature type="transmembrane region" description="Helical" evidence="4">
    <location>
        <begin position="48"/>
        <end position="67"/>
    </location>
</feature>
<reference evidence="5 6" key="1">
    <citation type="submission" date="2021-08" db="EMBL/GenBank/DDBJ databases">
        <title>Devosia salina sp. nov., isolated from the South China Sea sediment.</title>
        <authorList>
            <person name="Zhou Z."/>
        </authorList>
    </citation>
    <scope>NUCLEOTIDE SEQUENCE [LARGE SCALE GENOMIC DNA]</scope>
    <source>
        <strain evidence="5 6">SCS-3</strain>
    </source>
</reference>
<keyword evidence="3 4" id="KW-0472">Membrane</keyword>
<feature type="transmembrane region" description="Helical" evidence="4">
    <location>
        <begin position="294"/>
        <end position="313"/>
    </location>
</feature>
<dbReference type="SUPFAM" id="SSF103473">
    <property type="entry name" value="MFS general substrate transporter"/>
    <property type="match status" value="1"/>
</dbReference>
<feature type="transmembrane region" description="Helical" evidence="4">
    <location>
        <begin position="334"/>
        <end position="352"/>
    </location>
</feature>
<dbReference type="Pfam" id="PF07690">
    <property type="entry name" value="MFS_1"/>
    <property type="match status" value="1"/>
</dbReference>
<dbReference type="Gene3D" id="1.20.1250.20">
    <property type="entry name" value="MFS general substrate transporter like domains"/>
    <property type="match status" value="1"/>
</dbReference>
<accession>A0ABX8WG69</accession>
<name>A0ABX8WG69_9HYPH</name>
<feature type="transmembrane region" description="Helical" evidence="4">
    <location>
        <begin position="74"/>
        <end position="95"/>
    </location>
</feature>
<gene>
    <name evidence="5" type="ORF">K1X15_19105</name>
</gene>
<feature type="transmembrane region" description="Helical" evidence="4">
    <location>
        <begin position="271"/>
        <end position="288"/>
    </location>
</feature>
<evidence type="ECO:0000313" key="5">
    <source>
        <dbReference type="EMBL" id="QYO76659.1"/>
    </source>
</evidence>
<feature type="transmembrane region" description="Helical" evidence="4">
    <location>
        <begin position="101"/>
        <end position="121"/>
    </location>
</feature>
<dbReference type="EMBL" id="CP080590">
    <property type="protein sequence ID" value="QYO76659.1"/>
    <property type="molecule type" value="Genomic_DNA"/>
</dbReference>
<feature type="transmembrane region" description="Helical" evidence="4">
    <location>
        <begin position="133"/>
        <end position="152"/>
    </location>
</feature>
<evidence type="ECO:0008006" key="7">
    <source>
        <dbReference type="Google" id="ProtNLM"/>
    </source>
</evidence>
<evidence type="ECO:0000256" key="4">
    <source>
        <dbReference type="SAM" id="Phobius"/>
    </source>
</evidence>
<keyword evidence="1 4" id="KW-0812">Transmembrane</keyword>
<keyword evidence="2 4" id="KW-1133">Transmembrane helix</keyword>
<sequence>MSRVKSIDAVTRHGSAQLLLWSAFYYLLPALLPHMSDDGLLLNDLTGAITIAALVWAALIPVAGRLVDRGHGIAMMRIGGVIGVGLLVLMTFVPYAALPLVIVALGVPMAATLYDPCFAILLRTTGLDARRAITTVTLIAGLATLLTFPLVMLVATIWPWQGVVLVFAVIASLGVASIPDGGSDTASNPVDVSSPVRSPLRTRMNLVLISVPFGLAMFSHAALLFLLPLALLKINGANSWALYLPAILGPAQIAGRALWRRMALRGKPKGAASVMFALFLLPPMILLVSPSHWAGVLLALLIQGGLYGIHTVLRPLVAASVLPMSSLGQTLGSVATIGLLMMAAAPALGGVVMQNLGFQGLIASLLAVNLAALGVAVFGKFELQGRARWTPS</sequence>
<dbReference type="RefSeq" id="WP_220305124.1">
    <property type="nucleotide sequence ID" value="NZ_CP080590.1"/>
</dbReference>
<organism evidence="5 6">
    <name type="scientific">Devosia salina</name>
    <dbReference type="NCBI Taxonomy" id="2860336"/>
    <lineage>
        <taxon>Bacteria</taxon>
        <taxon>Pseudomonadati</taxon>
        <taxon>Pseudomonadota</taxon>
        <taxon>Alphaproteobacteria</taxon>
        <taxon>Hyphomicrobiales</taxon>
        <taxon>Devosiaceae</taxon>
        <taxon>Devosia</taxon>
    </lineage>
</organism>
<feature type="transmembrane region" description="Helical" evidence="4">
    <location>
        <begin position="358"/>
        <end position="378"/>
    </location>
</feature>
<keyword evidence="6" id="KW-1185">Reference proteome</keyword>
<evidence type="ECO:0000256" key="1">
    <source>
        <dbReference type="ARBA" id="ARBA00022692"/>
    </source>
</evidence>
<evidence type="ECO:0000313" key="6">
    <source>
        <dbReference type="Proteomes" id="UP000825799"/>
    </source>
</evidence>
<feature type="transmembrane region" description="Helical" evidence="4">
    <location>
        <begin position="9"/>
        <end position="28"/>
    </location>
</feature>
<dbReference type="InterPro" id="IPR011701">
    <property type="entry name" value="MFS"/>
</dbReference>
<feature type="transmembrane region" description="Helical" evidence="4">
    <location>
        <begin position="158"/>
        <end position="178"/>
    </location>
</feature>
<feature type="transmembrane region" description="Helical" evidence="4">
    <location>
        <begin position="206"/>
        <end position="228"/>
    </location>
</feature>
<dbReference type="InterPro" id="IPR036259">
    <property type="entry name" value="MFS_trans_sf"/>
</dbReference>
<feature type="transmembrane region" description="Helical" evidence="4">
    <location>
        <begin position="240"/>
        <end position="259"/>
    </location>
</feature>
<protein>
    <recommendedName>
        <fullName evidence="7">MFS transporter</fullName>
    </recommendedName>
</protein>
<evidence type="ECO:0000256" key="3">
    <source>
        <dbReference type="ARBA" id="ARBA00023136"/>
    </source>
</evidence>
<evidence type="ECO:0000256" key="2">
    <source>
        <dbReference type="ARBA" id="ARBA00022989"/>
    </source>
</evidence>
<dbReference type="Proteomes" id="UP000825799">
    <property type="component" value="Chromosome"/>
</dbReference>